<dbReference type="EMBL" id="CAXHTA020000003">
    <property type="protein sequence ID" value="CAL5220365.1"/>
    <property type="molecule type" value="Genomic_DNA"/>
</dbReference>
<sequence>MYEKLQARLRLRAIRSPDEGGLQLLDMPKHVLQHVSSKLSAKQWAKGPALTCRTLNELPLPVIKLVRHWKRRGQKTCLREVFTWVGKRMKATTHLASHFDSTLWQKQDPGVTPEALLSLLRSSGSKPNAHMETLDLTVEPWWWGSTEGSLMGWLQDWYNSLSNLQTLHLQLQGGLALVELRGIDFQHSSRLEVFSSHNCWMDDLSLPPSCQVYVSAQPSSFVVHMDESRGHPLVCRASHLAPNMATLGLPPHWAAAGLEAMLHG</sequence>
<evidence type="ECO:0000313" key="1">
    <source>
        <dbReference type="EMBL" id="CAL5220365.1"/>
    </source>
</evidence>
<reference evidence="1 2" key="1">
    <citation type="submission" date="2024-06" db="EMBL/GenBank/DDBJ databases">
        <authorList>
            <person name="Kraege A."/>
            <person name="Thomma B."/>
        </authorList>
    </citation>
    <scope>NUCLEOTIDE SEQUENCE [LARGE SCALE GENOMIC DNA]</scope>
</reference>
<evidence type="ECO:0000313" key="2">
    <source>
        <dbReference type="Proteomes" id="UP001497392"/>
    </source>
</evidence>
<proteinExistence type="predicted"/>
<keyword evidence="2" id="KW-1185">Reference proteome</keyword>
<comment type="caution">
    <text evidence="1">The sequence shown here is derived from an EMBL/GenBank/DDBJ whole genome shotgun (WGS) entry which is preliminary data.</text>
</comment>
<dbReference type="Proteomes" id="UP001497392">
    <property type="component" value="Unassembled WGS sequence"/>
</dbReference>
<name>A0ABP1FP72_9CHLO</name>
<organism evidence="1 2">
    <name type="scientific">Coccomyxa viridis</name>
    <dbReference type="NCBI Taxonomy" id="1274662"/>
    <lineage>
        <taxon>Eukaryota</taxon>
        <taxon>Viridiplantae</taxon>
        <taxon>Chlorophyta</taxon>
        <taxon>core chlorophytes</taxon>
        <taxon>Trebouxiophyceae</taxon>
        <taxon>Trebouxiophyceae incertae sedis</taxon>
        <taxon>Coccomyxaceae</taxon>
        <taxon>Coccomyxa</taxon>
    </lineage>
</organism>
<gene>
    <name evidence="1" type="primary">g2366</name>
    <name evidence="1" type="ORF">VP750_LOCUS2024</name>
</gene>
<protein>
    <submittedName>
        <fullName evidence="1">G2366 protein</fullName>
    </submittedName>
</protein>
<accession>A0ABP1FP72</accession>